<reference evidence="1" key="1">
    <citation type="submission" date="2014-11" db="EMBL/GenBank/DDBJ databases">
        <authorList>
            <person name="Amaro Gonzalez C."/>
        </authorList>
    </citation>
    <scope>NUCLEOTIDE SEQUENCE</scope>
</reference>
<accession>A0A0E9U1F5</accession>
<evidence type="ECO:0000313" key="1">
    <source>
        <dbReference type="EMBL" id="JAH59020.1"/>
    </source>
</evidence>
<organism evidence="1">
    <name type="scientific">Anguilla anguilla</name>
    <name type="common">European freshwater eel</name>
    <name type="synonym">Muraena anguilla</name>
    <dbReference type="NCBI Taxonomy" id="7936"/>
    <lineage>
        <taxon>Eukaryota</taxon>
        <taxon>Metazoa</taxon>
        <taxon>Chordata</taxon>
        <taxon>Craniata</taxon>
        <taxon>Vertebrata</taxon>
        <taxon>Euteleostomi</taxon>
        <taxon>Actinopterygii</taxon>
        <taxon>Neopterygii</taxon>
        <taxon>Teleostei</taxon>
        <taxon>Anguilliformes</taxon>
        <taxon>Anguillidae</taxon>
        <taxon>Anguilla</taxon>
    </lineage>
</organism>
<protein>
    <submittedName>
        <fullName evidence="1">Uncharacterized protein</fullName>
    </submittedName>
</protein>
<name>A0A0E9U1F5_ANGAN</name>
<proteinExistence type="predicted"/>
<dbReference type="AlphaFoldDB" id="A0A0E9U1F5"/>
<reference evidence="1" key="2">
    <citation type="journal article" date="2015" name="Fish Shellfish Immunol.">
        <title>Early steps in the European eel (Anguilla anguilla)-Vibrio vulnificus interaction in the gills: Role of the RtxA13 toxin.</title>
        <authorList>
            <person name="Callol A."/>
            <person name="Pajuelo D."/>
            <person name="Ebbesson L."/>
            <person name="Teles M."/>
            <person name="MacKenzie S."/>
            <person name="Amaro C."/>
        </authorList>
    </citation>
    <scope>NUCLEOTIDE SEQUENCE</scope>
</reference>
<sequence length="39" mass="4729">MVYHSVNLCYCLKRIHQLVLVHYWFPGILPFPNLKTRMP</sequence>
<dbReference type="EMBL" id="GBXM01049557">
    <property type="protein sequence ID" value="JAH59020.1"/>
    <property type="molecule type" value="Transcribed_RNA"/>
</dbReference>